<proteinExistence type="inferred from homology"/>
<evidence type="ECO:0000256" key="2">
    <source>
        <dbReference type="ARBA" id="ARBA00022763"/>
    </source>
</evidence>
<sequence>MYTMNYNKDGGASMTNDKNQLGNYLKKLRGNLSYREVARRSGNKISHSAVAQAEKGINTRGKSFVPSPDTLKELSKVYHASYDDLMIRAGYLPTATNAKTTPTFDGIEAAATTKWETSHEPLDVYGKITAGIPTFADEHIIGQTIIPDDLIRRFGRDNLFALQVNGDSMSRVIAPGFIAVFAKDCGIDNGDICAVLIDGENATLKRFKETSKAVILEPESFNPIYKPLIFPKNIDQDFRILGKYVFATSLLQ</sequence>
<protein>
    <submittedName>
        <fullName evidence="9">Repressor LexA</fullName>
        <ecNumber evidence="9">3.4.21.88</ecNumber>
    </submittedName>
</protein>
<dbReference type="KEGG" id="lbn:LBUCD034_0914"/>
<dbReference type="InterPro" id="IPR001387">
    <property type="entry name" value="Cro/C1-type_HTH"/>
</dbReference>
<dbReference type="SUPFAM" id="SSF47413">
    <property type="entry name" value="lambda repressor-like DNA-binding domains"/>
    <property type="match status" value="1"/>
</dbReference>
<feature type="domain" description="HTH cro/C1-type" evidence="8">
    <location>
        <begin position="45"/>
        <end position="85"/>
    </location>
</feature>
<dbReference type="SUPFAM" id="SSF51306">
    <property type="entry name" value="LexA/Signal peptidase"/>
    <property type="match status" value="1"/>
</dbReference>
<keyword evidence="2" id="KW-0227">DNA damage</keyword>
<keyword evidence="6" id="KW-0742">SOS response</keyword>
<keyword evidence="3 7" id="KW-0378">Hydrolase</keyword>
<dbReference type="PATRIC" id="fig|1071400.3.peg.870"/>
<dbReference type="EMBL" id="CP003043">
    <property type="protein sequence ID" value="AFR99961.1"/>
    <property type="molecule type" value="Genomic_DNA"/>
</dbReference>
<evidence type="ECO:0000256" key="1">
    <source>
        <dbReference type="ARBA" id="ARBA00007484"/>
    </source>
</evidence>
<dbReference type="GO" id="GO:0006355">
    <property type="term" value="P:regulation of DNA-templated transcription"/>
    <property type="evidence" value="ECO:0007669"/>
    <property type="project" value="InterPro"/>
</dbReference>
<dbReference type="Pfam" id="PF00717">
    <property type="entry name" value="Peptidase_S24"/>
    <property type="match status" value="1"/>
</dbReference>
<dbReference type="EC" id="3.4.21.88" evidence="9"/>
<dbReference type="PRINTS" id="PR00726">
    <property type="entry name" value="LEXASERPTASE"/>
</dbReference>
<dbReference type="Proteomes" id="UP000007332">
    <property type="component" value="Chromosome"/>
</dbReference>
<keyword evidence="5" id="KW-0234">DNA repair</keyword>
<dbReference type="PANTHER" id="PTHR33516:SF2">
    <property type="entry name" value="LEXA REPRESSOR-RELATED"/>
    <property type="match status" value="1"/>
</dbReference>
<evidence type="ECO:0000256" key="6">
    <source>
        <dbReference type="ARBA" id="ARBA00023236"/>
    </source>
</evidence>
<dbReference type="AlphaFoldDB" id="J9W2R7"/>
<dbReference type="Gene3D" id="2.10.109.10">
    <property type="entry name" value="Umud Fragment, subunit A"/>
    <property type="match status" value="1"/>
</dbReference>
<dbReference type="HOGENOM" id="CLU_066192_1_1_9"/>
<dbReference type="InterPro" id="IPR015927">
    <property type="entry name" value="Peptidase_S24_S26A/B/C"/>
</dbReference>
<evidence type="ECO:0000259" key="8">
    <source>
        <dbReference type="PROSITE" id="PS50943"/>
    </source>
</evidence>
<dbReference type="InterPro" id="IPR050077">
    <property type="entry name" value="LexA_repressor"/>
</dbReference>
<dbReference type="STRING" id="1071400.LBUCD034_0914"/>
<evidence type="ECO:0000313" key="10">
    <source>
        <dbReference type="Proteomes" id="UP000007332"/>
    </source>
</evidence>
<evidence type="ECO:0000256" key="4">
    <source>
        <dbReference type="ARBA" id="ARBA00022813"/>
    </source>
</evidence>
<dbReference type="GO" id="GO:0003677">
    <property type="term" value="F:DNA binding"/>
    <property type="evidence" value="ECO:0007669"/>
    <property type="project" value="InterPro"/>
</dbReference>
<evidence type="ECO:0000256" key="7">
    <source>
        <dbReference type="RuleBase" id="RU003991"/>
    </source>
</evidence>
<dbReference type="Gene3D" id="1.10.260.40">
    <property type="entry name" value="lambda repressor-like DNA-binding domains"/>
    <property type="match status" value="1"/>
</dbReference>
<comment type="similarity">
    <text evidence="1 7">Belongs to the peptidase S24 family.</text>
</comment>
<evidence type="ECO:0000256" key="5">
    <source>
        <dbReference type="ARBA" id="ARBA00023204"/>
    </source>
</evidence>
<dbReference type="InterPro" id="IPR039418">
    <property type="entry name" value="LexA-like"/>
</dbReference>
<dbReference type="GO" id="GO:0009432">
    <property type="term" value="P:SOS response"/>
    <property type="evidence" value="ECO:0007669"/>
    <property type="project" value="UniProtKB-KW"/>
</dbReference>
<dbReference type="InterPro" id="IPR036286">
    <property type="entry name" value="LexA/Signal_pep-like_sf"/>
</dbReference>
<dbReference type="InterPro" id="IPR010982">
    <property type="entry name" value="Lambda_DNA-bd_dom_sf"/>
</dbReference>
<gene>
    <name evidence="9" type="primary">lexa1</name>
    <name evidence="9" type="ORF">LBUCD034_0914</name>
</gene>
<dbReference type="eggNOG" id="COG1974">
    <property type="taxonomic scope" value="Bacteria"/>
</dbReference>
<reference evidence="9 10" key="1">
    <citation type="journal article" date="2012" name="J. Biotechnol.">
        <title>Insights into the completely annotated genome of Lactobacillus buchneri CD034, a strain isolated from stable grass silage.</title>
        <authorList>
            <person name="Heinl S."/>
            <person name="Wibberg D."/>
            <person name="Eikmeyer F."/>
            <person name="Szczepanowski R."/>
            <person name="Blom J."/>
            <person name="Linke B."/>
            <person name="Goesmann A."/>
            <person name="Grabherr R."/>
            <person name="Schwab H."/>
            <person name="Puhler A."/>
            <person name="Schluter A."/>
        </authorList>
    </citation>
    <scope>NUCLEOTIDE SEQUENCE [LARGE SCALE GENOMIC DNA]</scope>
    <source>
        <strain evidence="9 10">CD034</strain>
    </source>
</reference>
<dbReference type="CDD" id="cd06529">
    <property type="entry name" value="S24_LexA-like"/>
    <property type="match status" value="1"/>
</dbReference>
<keyword evidence="10" id="KW-1185">Reference proteome</keyword>
<dbReference type="GO" id="GO:0006281">
    <property type="term" value="P:DNA repair"/>
    <property type="evidence" value="ECO:0007669"/>
    <property type="project" value="UniProtKB-KW"/>
</dbReference>
<evidence type="ECO:0000313" key="9">
    <source>
        <dbReference type="EMBL" id="AFR99961.1"/>
    </source>
</evidence>
<accession>J9W2R7</accession>
<dbReference type="eggNOG" id="COG1396">
    <property type="taxonomic scope" value="Bacteria"/>
</dbReference>
<keyword evidence="4 7" id="KW-0068">Autocatalytic cleavage</keyword>
<dbReference type="SMART" id="SM00530">
    <property type="entry name" value="HTH_XRE"/>
    <property type="match status" value="1"/>
</dbReference>
<dbReference type="GO" id="GO:0004252">
    <property type="term" value="F:serine-type endopeptidase activity"/>
    <property type="evidence" value="ECO:0007669"/>
    <property type="project" value="UniProtKB-EC"/>
</dbReference>
<name>J9W2R7_LENBU</name>
<dbReference type="InterPro" id="IPR006197">
    <property type="entry name" value="Peptidase_S24_LexA"/>
</dbReference>
<organism evidence="9 10">
    <name type="scientific">Lentilactobacillus buchneri subsp. silagei CD034</name>
    <dbReference type="NCBI Taxonomy" id="1071400"/>
    <lineage>
        <taxon>Bacteria</taxon>
        <taxon>Bacillati</taxon>
        <taxon>Bacillota</taxon>
        <taxon>Bacilli</taxon>
        <taxon>Lactobacillales</taxon>
        <taxon>Lactobacillaceae</taxon>
        <taxon>Lentilactobacillus</taxon>
        <taxon>Lentilactobacillus buchneri subsp. silagei</taxon>
    </lineage>
</organism>
<dbReference type="CDD" id="cd00093">
    <property type="entry name" value="HTH_XRE"/>
    <property type="match status" value="1"/>
</dbReference>
<dbReference type="PROSITE" id="PS50943">
    <property type="entry name" value="HTH_CROC1"/>
    <property type="match status" value="1"/>
</dbReference>
<dbReference type="PANTHER" id="PTHR33516">
    <property type="entry name" value="LEXA REPRESSOR"/>
    <property type="match status" value="1"/>
</dbReference>
<evidence type="ECO:0000256" key="3">
    <source>
        <dbReference type="ARBA" id="ARBA00022801"/>
    </source>
</evidence>